<evidence type="ECO:0000313" key="2">
    <source>
        <dbReference type="Proteomes" id="UP000000600"/>
    </source>
</evidence>
<reference evidence="1 2" key="1">
    <citation type="journal article" date="2006" name="Nature">
        <title>Global trends of whole-genome duplications revealed by the ciliate Paramecium tetraurelia.</title>
        <authorList>
            <consortium name="Genoscope"/>
            <person name="Aury J.-M."/>
            <person name="Jaillon O."/>
            <person name="Duret L."/>
            <person name="Noel B."/>
            <person name="Jubin C."/>
            <person name="Porcel B.M."/>
            <person name="Segurens B."/>
            <person name="Daubin V."/>
            <person name="Anthouard V."/>
            <person name="Aiach N."/>
            <person name="Arnaiz O."/>
            <person name="Billaut A."/>
            <person name="Beisson J."/>
            <person name="Blanc I."/>
            <person name="Bouhouche K."/>
            <person name="Camara F."/>
            <person name="Duharcourt S."/>
            <person name="Guigo R."/>
            <person name="Gogendeau D."/>
            <person name="Katinka M."/>
            <person name="Keller A.-M."/>
            <person name="Kissmehl R."/>
            <person name="Klotz C."/>
            <person name="Koll F."/>
            <person name="Le Moue A."/>
            <person name="Lepere C."/>
            <person name="Malinsky S."/>
            <person name="Nowacki M."/>
            <person name="Nowak J.K."/>
            <person name="Plattner H."/>
            <person name="Poulain J."/>
            <person name="Ruiz F."/>
            <person name="Serrano V."/>
            <person name="Zagulski M."/>
            <person name="Dessen P."/>
            <person name="Betermier M."/>
            <person name="Weissenbach J."/>
            <person name="Scarpelli C."/>
            <person name="Schachter V."/>
            <person name="Sperling L."/>
            <person name="Meyer E."/>
            <person name="Cohen J."/>
            <person name="Wincker P."/>
        </authorList>
    </citation>
    <scope>NUCLEOTIDE SEQUENCE [LARGE SCALE GENOMIC DNA]</scope>
    <source>
        <strain evidence="1 2">Stock d4-2</strain>
    </source>
</reference>
<protein>
    <submittedName>
        <fullName evidence="1">Uncharacterized protein</fullName>
    </submittedName>
</protein>
<evidence type="ECO:0000313" key="1">
    <source>
        <dbReference type="EMBL" id="CAK94308.1"/>
    </source>
</evidence>
<keyword evidence="2" id="KW-1185">Reference proteome</keyword>
<sequence>MNIKQLFELQEQDADKLPLLLQTISHSKNEEHVRKAINIIQQFNQAFNANQQLSIIDFINEIKKEYDIAIDIKLISTLLHIIDINWMPNCTKVFYFKYTQKNSFSIYSQRTQSQKTLQSNNLLSREYSQSSHLYKEINYQSIWKFSSQSSKTKIKQKSTAAQTPSFARISSQFCQKMVEHSRIRNSTHPNYIIIYYPQTYRCNQINYQVSTANQLRNQLNFCDIKLHTHDGRPHLITRLNNQFIHKITIKGHFKNCYSRCFIVTISK</sequence>
<gene>
    <name evidence="1" type="ORF">GSPATT00026632001</name>
</gene>
<dbReference type="HOGENOM" id="CLU_1043769_0_0_1"/>
<dbReference type="InParanoid" id="A0EG67"/>
<proteinExistence type="predicted"/>
<dbReference type="GeneID" id="5047466"/>
<dbReference type="KEGG" id="ptm:GSPATT00026632001"/>
<dbReference type="RefSeq" id="XP_001461681.1">
    <property type="nucleotide sequence ID" value="XM_001461644.1"/>
</dbReference>
<accession>A0EG67</accession>
<dbReference type="AlphaFoldDB" id="A0EG67"/>
<dbReference type="EMBL" id="CT868676">
    <property type="protein sequence ID" value="CAK94308.1"/>
    <property type="molecule type" value="Genomic_DNA"/>
</dbReference>
<dbReference type="Proteomes" id="UP000000600">
    <property type="component" value="Unassembled WGS sequence"/>
</dbReference>
<name>A0EG67_PARTE</name>
<dbReference type="OrthoDB" id="312182at2759"/>
<organism evidence="1 2">
    <name type="scientific">Paramecium tetraurelia</name>
    <dbReference type="NCBI Taxonomy" id="5888"/>
    <lineage>
        <taxon>Eukaryota</taxon>
        <taxon>Sar</taxon>
        <taxon>Alveolata</taxon>
        <taxon>Ciliophora</taxon>
        <taxon>Intramacronucleata</taxon>
        <taxon>Oligohymenophorea</taxon>
        <taxon>Peniculida</taxon>
        <taxon>Parameciidae</taxon>
        <taxon>Paramecium</taxon>
    </lineage>
</organism>